<dbReference type="GO" id="GO:0016301">
    <property type="term" value="F:kinase activity"/>
    <property type="evidence" value="ECO:0007669"/>
    <property type="project" value="UniProtKB-KW"/>
</dbReference>
<evidence type="ECO:0000256" key="6">
    <source>
        <dbReference type="SAM" id="Phobius"/>
    </source>
</evidence>
<feature type="domain" description="Histidine kinase/HSP90-like ATPase" evidence="7">
    <location>
        <begin position="359"/>
        <end position="465"/>
    </location>
</feature>
<keyword evidence="4" id="KW-0175">Coiled coil</keyword>
<dbReference type="CDD" id="cd16917">
    <property type="entry name" value="HATPase_UhpB-NarQ-NarX-like"/>
    <property type="match status" value="1"/>
</dbReference>
<feature type="region of interest" description="Disordered" evidence="5">
    <location>
        <begin position="1"/>
        <end position="63"/>
    </location>
</feature>
<feature type="transmembrane region" description="Helical" evidence="6">
    <location>
        <begin position="133"/>
        <end position="156"/>
    </location>
</feature>
<organism evidence="8 9">
    <name type="scientific">Plantactinospora endophytica</name>
    <dbReference type="NCBI Taxonomy" id="673535"/>
    <lineage>
        <taxon>Bacteria</taxon>
        <taxon>Bacillati</taxon>
        <taxon>Actinomycetota</taxon>
        <taxon>Actinomycetes</taxon>
        <taxon>Micromonosporales</taxon>
        <taxon>Micromonosporaceae</taxon>
        <taxon>Plantactinospora</taxon>
    </lineage>
</organism>
<feature type="coiled-coil region" evidence="4">
    <location>
        <begin position="221"/>
        <end position="248"/>
    </location>
</feature>
<dbReference type="RefSeq" id="WP_239140820.1">
    <property type="nucleotide sequence ID" value="NZ_BONW01000014.1"/>
</dbReference>
<keyword evidence="3" id="KW-0902">Two-component regulatory system</keyword>
<feature type="compositionally biased region" description="Low complexity" evidence="5">
    <location>
        <begin position="11"/>
        <end position="23"/>
    </location>
</feature>
<dbReference type="InterPro" id="IPR003594">
    <property type="entry name" value="HATPase_dom"/>
</dbReference>
<dbReference type="Pfam" id="PF02518">
    <property type="entry name" value="HATPase_c"/>
    <property type="match status" value="1"/>
</dbReference>
<keyword evidence="2 8" id="KW-0418">Kinase</keyword>
<keyword evidence="6" id="KW-0472">Membrane</keyword>
<protein>
    <submittedName>
        <fullName evidence="8">Two-component sensor histidine kinase</fullName>
    </submittedName>
</protein>
<evidence type="ECO:0000256" key="3">
    <source>
        <dbReference type="ARBA" id="ARBA00023012"/>
    </source>
</evidence>
<evidence type="ECO:0000313" key="8">
    <source>
        <dbReference type="EMBL" id="GIG88318.1"/>
    </source>
</evidence>
<keyword evidence="6" id="KW-1133">Transmembrane helix</keyword>
<comment type="caution">
    <text evidence="8">The sequence shown here is derived from an EMBL/GenBank/DDBJ whole genome shotgun (WGS) entry which is preliminary data.</text>
</comment>
<dbReference type="InterPro" id="IPR036890">
    <property type="entry name" value="HATPase_C_sf"/>
</dbReference>
<dbReference type="Pfam" id="PF07730">
    <property type="entry name" value="HisKA_3"/>
    <property type="match status" value="1"/>
</dbReference>
<keyword evidence="9" id="KW-1185">Reference proteome</keyword>
<evidence type="ECO:0000256" key="2">
    <source>
        <dbReference type="ARBA" id="ARBA00022777"/>
    </source>
</evidence>
<dbReference type="PANTHER" id="PTHR24421:SF62">
    <property type="entry name" value="SENSORY TRANSDUCTION HISTIDINE KINASE"/>
    <property type="match status" value="1"/>
</dbReference>
<dbReference type="Proteomes" id="UP000646749">
    <property type="component" value="Unassembled WGS sequence"/>
</dbReference>
<evidence type="ECO:0000256" key="5">
    <source>
        <dbReference type="SAM" id="MobiDB-lite"/>
    </source>
</evidence>
<dbReference type="InterPro" id="IPR011712">
    <property type="entry name" value="Sig_transdc_His_kin_sub3_dim/P"/>
</dbReference>
<dbReference type="SUPFAM" id="SSF55874">
    <property type="entry name" value="ATPase domain of HSP90 chaperone/DNA topoisomerase II/histidine kinase"/>
    <property type="match status" value="1"/>
</dbReference>
<dbReference type="InterPro" id="IPR050482">
    <property type="entry name" value="Sensor_HK_TwoCompSys"/>
</dbReference>
<feature type="transmembrane region" description="Helical" evidence="6">
    <location>
        <begin position="162"/>
        <end position="187"/>
    </location>
</feature>
<feature type="transmembrane region" description="Helical" evidence="6">
    <location>
        <begin position="102"/>
        <end position="121"/>
    </location>
</feature>
<evidence type="ECO:0000313" key="9">
    <source>
        <dbReference type="Proteomes" id="UP000646749"/>
    </source>
</evidence>
<dbReference type="Gene3D" id="1.20.5.1930">
    <property type="match status" value="1"/>
</dbReference>
<evidence type="ECO:0000259" key="7">
    <source>
        <dbReference type="SMART" id="SM00387"/>
    </source>
</evidence>
<name>A0ABQ4E0S7_9ACTN</name>
<dbReference type="Gene3D" id="3.30.565.10">
    <property type="entry name" value="Histidine kinase-like ATPase, C-terminal domain"/>
    <property type="match status" value="1"/>
</dbReference>
<sequence length="465" mass="48407">MSDHLSSPRSTGAVAAPTTVPAPTAAPNPTHAPDPTVDAAPQSAVAPESAVGPERAEGRRPDPGSWAARYRFWDVYFGLVTLGVAGFLAVDGSEPVPQRFAVLLPLAALTAWYVSFGRRLMRDELEDWRGYAYLAGALALYVPAVLLDGSASFVLFALGPQAYMVATAVPATVAVVAFNSVHLLVLLGRDVEPGEVASGPLPVAVLAVLLTAVLGTWSRRVVAQSQERARLIDELARSQAEVARLSHEAGVLAERQRLAGEIHDTIAQGLTSVVLLLQAADADVDGDPERAHRHLALAARTARENLTDTRELIAALTPAALTGSSLTDALTRLVARFTADAGIATDFRCVGDPVPLPTPTEVMLLRAAQESLTNVRKHAEARTASVRLDFRPDRVVLTVTDDGRGLAAPAAAEPASGGYGLTAMRARVAQVSGVLTVGPGLDGEIGAGADGPAGTGTTVRVEVPA</sequence>
<evidence type="ECO:0000256" key="1">
    <source>
        <dbReference type="ARBA" id="ARBA00022679"/>
    </source>
</evidence>
<gene>
    <name evidence="8" type="ORF">Pen02_32540</name>
</gene>
<dbReference type="SMART" id="SM00387">
    <property type="entry name" value="HATPase_c"/>
    <property type="match status" value="1"/>
</dbReference>
<feature type="transmembrane region" description="Helical" evidence="6">
    <location>
        <begin position="199"/>
        <end position="218"/>
    </location>
</feature>
<keyword evidence="6" id="KW-0812">Transmembrane</keyword>
<dbReference type="PANTHER" id="PTHR24421">
    <property type="entry name" value="NITRATE/NITRITE SENSOR PROTEIN NARX-RELATED"/>
    <property type="match status" value="1"/>
</dbReference>
<accession>A0ABQ4E0S7</accession>
<keyword evidence="1" id="KW-0808">Transferase</keyword>
<feature type="region of interest" description="Disordered" evidence="5">
    <location>
        <begin position="446"/>
        <end position="465"/>
    </location>
</feature>
<feature type="compositionally biased region" description="Polar residues" evidence="5">
    <location>
        <begin position="1"/>
        <end position="10"/>
    </location>
</feature>
<reference evidence="8 9" key="1">
    <citation type="submission" date="2021-01" db="EMBL/GenBank/DDBJ databases">
        <title>Whole genome shotgun sequence of Plantactinospora endophytica NBRC 110450.</title>
        <authorList>
            <person name="Komaki H."/>
            <person name="Tamura T."/>
        </authorList>
    </citation>
    <scope>NUCLEOTIDE SEQUENCE [LARGE SCALE GENOMIC DNA]</scope>
    <source>
        <strain evidence="8 9">NBRC 110450</strain>
    </source>
</reference>
<feature type="transmembrane region" description="Helical" evidence="6">
    <location>
        <begin position="70"/>
        <end position="90"/>
    </location>
</feature>
<proteinExistence type="predicted"/>
<evidence type="ECO:0000256" key="4">
    <source>
        <dbReference type="SAM" id="Coils"/>
    </source>
</evidence>
<dbReference type="EMBL" id="BONW01000014">
    <property type="protein sequence ID" value="GIG88318.1"/>
    <property type="molecule type" value="Genomic_DNA"/>
</dbReference>